<gene>
    <name evidence="1" type="ORF">L1987_75764</name>
</gene>
<comment type="caution">
    <text evidence="1">The sequence shown here is derived from an EMBL/GenBank/DDBJ whole genome shotgun (WGS) entry which is preliminary data.</text>
</comment>
<sequence length="78" mass="8833">MVIFINYMIFEMLSVLFAITQIEWIGKVQVTSYTLPLVSSPSSLFPIGTKSSRPPITPPSPPHRRCLHAVVLQHRSIR</sequence>
<reference evidence="1 2" key="2">
    <citation type="journal article" date="2022" name="Mol. Ecol. Resour.">
        <title>The genomes of chicory, endive, great burdock and yacon provide insights into Asteraceae paleo-polyploidization history and plant inulin production.</title>
        <authorList>
            <person name="Fan W."/>
            <person name="Wang S."/>
            <person name="Wang H."/>
            <person name="Wang A."/>
            <person name="Jiang F."/>
            <person name="Liu H."/>
            <person name="Zhao H."/>
            <person name="Xu D."/>
            <person name="Zhang Y."/>
        </authorList>
    </citation>
    <scope>NUCLEOTIDE SEQUENCE [LARGE SCALE GENOMIC DNA]</scope>
    <source>
        <strain evidence="2">cv. Yunnan</strain>
        <tissue evidence="1">Leaves</tissue>
    </source>
</reference>
<dbReference type="EMBL" id="CM042042">
    <property type="protein sequence ID" value="KAI3705525.1"/>
    <property type="molecule type" value="Genomic_DNA"/>
</dbReference>
<reference evidence="2" key="1">
    <citation type="journal article" date="2022" name="Mol. Ecol. Resour.">
        <title>The genomes of chicory, endive, great burdock and yacon provide insights into Asteraceae palaeo-polyploidization history and plant inulin production.</title>
        <authorList>
            <person name="Fan W."/>
            <person name="Wang S."/>
            <person name="Wang H."/>
            <person name="Wang A."/>
            <person name="Jiang F."/>
            <person name="Liu H."/>
            <person name="Zhao H."/>
            <person name="Xu D."/>
            <person name="Zhang Y."/>
        </authorList>
    </citation>
    <scope>NUCLEOTIDE SEQUENCE [LARGE SCALE GENOMIC DNA]</scope>
    <source>
        <strain evidence="2">cv. Yunnan</strain>
    </source>
</reference>
<accession>A0ACB9A7E5</accession>
<dbReference type="Proteomes" id="UP001056120">
    <property type="component" value="Linkage Group LG25"/>
</dbReference>
<evidence type="ECO:0000313" key="2">
    <source>
        <dbReference type="Proteomes" id="UP001056120"/>
    </source>
</evidence>
<protein>
    <submittedName>
        <fullName evidence="1">Uncharacterized protein</fullName>
    </submittedName>
</protein>
<name>A0ACB9A7E5_9ASTR</name>
<keyword evidence="2" id="KW-1185">Reference proteome</keyword>
<evidence type="ECO:0000313" key="1">
    <source>
        <dbReference type="EMBL" id="KAI3705525.1"/>
    </source>
</evidence>
<organism evidence="1 2">
    <name type="scientific">Smallanthus sonchifolius</name>
    <dbReference type="NCBI Taxonomy" id="185202"/>
    <lineage>
        <taxon>Eukaryota</taxon>
        <taxon>Viridiplantae</taxon>
        <taxon>Streptophyta</taxon>
        <taxon>Embryophyta</taxon>
        <taxon>Tracheophyta</taxon>
        <taxon>Spermatophyta</taxon>
        <taxon>Magnoliopsida</taxon>
        <taxon>eudicotyledons</taxon>
        <taxon>Gunneridae</taxon>
        <taxon>Pentapetalae</taxon>
        <taxon>asterids</taxon>
        <taxon>campanulids</taxon>
        <taxon>Asterales</taxon>
        <taxon>Asteraceae</taxon>
        <taxon>Asteroideae</taxon>
        <taxon>Heliantheae alliance</taxon>
        <taxon>Millerieae</taxon>
        <taxon>Smallanthus</taxon>
    </lineage>
</organism>
<proteinExistence type="predicted"/>